<dbReference type="Proteomes" id="UP000292372">
    <property type="component" value="Unassembled WGS sequence"/>
</dbReference>
<sequence length="272" mass="31364">MNEEIINRKGARKAQDIPNEVLELLNEGKIETVNLTEWLAVDHLKLINTSFSEIGISQENIKSISDKIKTQKKPSTMNTTRLVGSALYDFYSSSKEINSIFDKLSSHISDSIRCYAPYLKSLDEKLNIDEKLNQSKKLIADTHFGVLEVVWMALRPEIDNNLEKSIEILSDWTKNKDENIRRFTTESTRPRGVWCKHIEQLKENPEIALPVLENLKSDKSNYVQNSVGNWLNDASKTTPNFVIELCKKWKIDSPTKETEKIIKRARRTIDKK</sequence>
<dbReference type="InterPro" id="IPR016024">
    <property type="entry name" value="ARM-type_fold"/>
</dbReference>
<protein>
    <submittedName>
        <fullName evidence="1">DNA alkylation repair protein</fullName>
    </submittedName>
</protein>
<gene>
    <name evidence="1" type="ORF">EYD46_04400</name>
</gene>
<dbReference type="AlphaFoldDB" id="A0A4Q9FQ49"/>
<evidence type="ECO:0000313" key="1">
    <source>
        <dbReference type="EMBL" id="TBN17561.1"/>
    </source>
</evidence>
<dbReference type="Pfam" id="PF08713">
    <property type="entry name" value="DNA_alkylation"/>
    <property type="match status" value="1"/>
</dbReference>
<proteinExistence type="predicted"/>
<dbReference type="InterPro" id="IPR014825">
    <property type="entry name" value="DNA_alkylation"/>
</dbReference>
<name>A0A4Q9FQ49_9FLAO</name>
<comment type="caution">
    <text evidence="1">The sequence shown here is derived from an EMBL/GenBank/DDBJ whole genome shotgun (WGS) entry which is preliminary data.</text>
</comment>
<reference evidence="1 2" key="1">
    <citation type="journal article" date="2015" name="Int. J. Syst. Evol. Microbiol.">
        <title>Hyunsoonleella pacifica sp. nov., isolated from seawater of South Pacific Gyre.</title>
        <authorList>
            <person name="Gao X."/>
            <person name="Zhang Z."/>
            <person name="Dai X."/>
            <person name="Zhang X.H."/>
        </authorList>
    </citation>
    <scope>NUCLEOTIDE SEQUENCE [LARGE SCALE GENOMIC DNA]</scope>
    <source>
        <strain evidence="1 2">SW033</strain>
    </source>
</reference>
<evidence type="ECO:0000313" key="2">
    <source>
        <dbReference type="Proteomes" id="UP000292372"/>
    </source>
</evidence>
<dbReference type="EMBL" id="SIRS01000002">
    <property type="protein sequence ID" value="TBN17561.1"/>
    <property type="molecule type" value="Genomic_DNA"/>
</dbReference>
<organism evidence="1 2">
    <name type="scientific">Hyunsoonleella pacifica</name>
    <dbReference type="NCBI Taxonomy" id="1080224"/>
    <lineage>
        <taxon>Bacteria</taxon>
        <taxon>Pseudomonadati</taxon>
        <taxon>Bacteroidota</taxon>
        <taxon>Flavobacteriia</taxon>
        <taxon>Flavobacteriales</taxon>
        <taxon>Flavobacteriaceae</taxon>
    </lineage>
</organism>
<dbReference type="Gene3D" id="1.25.40.290">
    <property type="entry name" value="ARM repeat domains"/>
    <property type="match status" value="1"/>
</dbReference>
<dbReference type="SUPFAM" id="SSF48371">
    <property type="entry name" value="ARM repeat"/>
    <property type="match status" value="1"/>
</dbReference>
<dbReference type="RefSeq" id="WP_130935852.1">
    <property type="nucleotide sequence ID" value="NZ_BMEE01000001.1"/>
</dbReference>
<accession>A0A4Q9FQ49</accession>
<keyword evidence="2" id="KW-1185">Reference proteome</keyword>
<dbReference type="OrthoDB" id="9797162at2"/>